<accession>A0AAE0IUQ7</accession>
<name>A0AAE0IUQ7_9PEZI</name>
<feature type="compositionally biased region" description="Polar residues" evidence="1">
    <location>
        <begin position="65"/>
        <end position="80"/>
    </location>
</feature>
<evidence type="ECO:0000256" key="1">
    <source>
        <dbReference type="SAM" id="MobiDB-lite"/>
    </source>
</evidence>
<dbReference type="Proteomes" id="UP001286456">
    <property type="component" value="Unassembled WGS sequence"/>
</dbReference>
<feature type="compositionally biased region" description="Basic and acidic residues" evidence="1">
    <location>
        <begin position="13"/>
        <end position="22"/>
    </location>
</feature>
<keyword evidence="3" id="KW-1185">Reference proteome</keyword>
<gene>
    <name evidence="2" type="ORF">B0T19DRAFT_455969</name>
</gene>
<sequence length="257" mass="27230">MATSGLFGSASHSDFDDIDSREYSFVPRDHRRSAEQMRQTPDAAELEADWDFVDVPAASPRAQDSDSVTCSSATSYPSASRDSESLRTDSKMDLTRPRSGAMAGVRRPTWANGPYFPIDDQALPGDIPIPAAPLADIDVRADSITLPDVAAAQFSLPQETPSPEASQLEATGKPTATATTALEAIIAIRAVPAIIPQHVPQQAPILKDTIRAFVVSYLVRATLPYSKTTANPAANTITNVTVVPAALASTVPQSTLA</sequence>
<organism evidence="2 3">
    <name type="scientific">Cercophora scortea</name>
    <dbReference type="NCBI Taxonomy" id="314031"/>
    <lineage>
        <taxon>Eukaryota</taxon>
        <taxon>Fungi</taxon>
        <taxon>Dikarya</taxon>
        <taxon>Ascomycota</taxon>
        <taxon>Pezizomycotina</taxon>
        <taxon>Sordariomycetes</taxon>
        <taxon>Sordariomycetidae</taxon>
        <taxon>Sordariales</taxon>
        <taxon>Lasiosphaeriaceae</taxon>
        <taxon>Cercophora</taxon>
    </lineage>
</organism>
<dbReference type="EMBL" id="JAUEPO010000002">
    <property type="protein sequence ID" value="KAK3331658.1"/>
    <property type="molecule type" value="Genomic_DNA"/>
</dbReference>
<feature type="compositionally biased region" description="Basic and acidic residues" evidence="1">
    <location>
        <begin position="81"/>
        <end position="96"/>
    </location>
</feature>
<comment type="caution">
    <text evidence="2">The sequence shown here is derived from an EMBL/GenBank/DDBJ whole genome shotgun (WGS) entry which is preliminary data.</text>
</comment>
<reference evidence="2" key="1">
    <citation type="journal article" date="2023" name="Mol. Phylogenet. Evol.">
        <title>Genome-scale phylogeny and comparative genomics of the fungal order Sordariales.</title>
        <authorList>
            <person name="Hensen N."/>
            <person name="Bonometti L."/>
            <person name="Westerberg I."/>
            <person name="Brannstrom I.O."/>
            <person name="Guillou S."/>
            <person name="Cros-Aarteil S."/>
            <person name="Calhoun S."/>
            <person name="Haridas S."/>
            <person name="Kuo A."/>
            <person name="Mondo S."/>
            <person name="Pangilinan J."/>
            <person name="Riley R."/>
            <person name="LaButti K."/>
            <person name="Andreopoulos B."/>
            <person name="Lipzen A."/>
            <person name="Chen C."/>
            <person name="Yan M."/>
            <person name="Daum C."/>
            <person name="Ng V."/>
            <person name="Clum A."/>
            <person name="Steindorff A."/>
            <person name="Ohm R.A."/>
            <person name="Martin F."/>
            <person name="Silar P."/>
            <person name="Natvig D.O."/>
            <person name="Lalanne C."/>
            <person name="Gautier V."/>
            <person name="Ament-Velasquez S.L."/>
            <person name="Kruys A."/>
            <person name="Hutchinson M.I."/>
            <person name="Powell A.J."/>
            <person name="Barry K."/>
            <person name="Miller A.N."/>
            <person name="Grigoriev I.V."/>
            <person name="Debuchy R."/>
            <person name="Gladieux P."/>
            <person name="Hiltunen Thoren M."/>
            <person name="Johannesson H."/>
        </authorList>
    </citation>
    <scope>NUCLEOTIDE SEQUENCE</scope>
    <source>
        <strain evidence="2">SMH4131-1</strain>
    </source>
</reference>
<proteinExistence type="predicted"/>
<protein>
    <submittedName>
        <fullName evidence="2">Uncharacterized protein</fullName>
    </submittedName>
</protein>
<evidence type="ECO:0000313" key="3">
    <source>
        <dbReference type="Proteomes" id="UP001286456"/>
    </source>
</evidence>
<feature type="region of interest" description="Disordered" evidence="1">
    <location>
        <begin position="1"/>
        <end position="106"/>
    </location>
</feature>
<evidence type="ECO:0000313" key="2">
    <source>
        <dbReference type="EMBL" id="KAK3331658.1"/>
    </source>
</evidence>
<reference evidence="2" key="2">
    <citation type="submission" date="2023-06" db="EMBL/GenBank/DDBJ databases">
        <authorList>
            <consortium name="Lawrence Berkeley National Laboratory"/>
            <person name="Haridas S."/>
            <person name="Hensen N."/>
            <person name="Bonometti L."/>
            <person name="Westerberg I."/>
            <person name="Brannstrom I.O."/>
            <person name="Guillou S."/>
            <person name="Cros-Aarteil S."/>
            <person name="Calhoun S."/>
            <person name="Kuo A."/>
            <person name="Mondo S."/>
            <person name="Pangilinan J."/>
            <person name="Riley R."/>
            <person name="Labutti K."/>
            <person name="Andreopoulos B."/>
            <person name="Lipzen A."/>
            <person name="Chen C."/>
            <person name="Yanf M."/>
            <person name="Daum C."/>
            <person name="Ng V."/>
            <person name="Clum A."/>
            <person name="Steindorff A."/>
            <person name="Ohm R."/>
            <person name="Martin F."/>
            <person name="Silar P."/>
            <person name="Natvig D."/>
            <person name="Lalanne C."/>
            <person name="Gautier V."/>
            <person name="Ament-Velasquez S.L."/>
            <person name="Kruys A."/>
            <person name="Hutchinson M.I."/>
            <person name="Powell A.J."/>
            <person name="Barry K."/>
            <person name="Miller A.N."/>
            <person name="Grigoriev I.V."/>
            <person name="Debuchy R."/>
            <person name="Gladieux P."/>
            <person name="Thoren M.H."/>
            <person name="Johannesson H."/>
        </authorList>
    </citation>
    <scope>NUCLEOTIDE SEQUENCE</scope>
    <source>
        <strain evidence="2">SMH4131-1</strain>
    </source>
</reference>
<dbReference type="AlphaFoldDB" id="A0AAE0IUQ7"/>